<sequence>MNKYMANQCRRIPWNWATENIAPRRLKKHLWGTVSRGYDSELKERGAGSSEFEMLIYLPVRKKDSGGENPGYGAGTQQARHYIQPVDQGEKESLQPEFLQELVRAQVVADRLWNSQCTFLFSLHSF</sequence>
<dbReference type="EMBL" id="JAHUTJ010051392">
    <property type="protein sequence ID" value="MED6284739.1"/>
    <property type="molecule type" value="Genomic_DNA"/>
</dbReference>
<keyword evidence="2" id="KW-1185">Reference proteome</keyword>
<name>A0ABU7EFY8_9TELE</name>
<comment type="caution">
    <text evidence="1">The sequence shown here is derived from an EMBL/GenBank/DDBJ whole genome shotgun (WGS) entry which is preliminary data.</text>
</comment>
<reference evidence="1 2" key="1">
    <citation type="submission" date="2021-06" db="EMBL/GenBank/DDBJ databases">
        <authorList>
            <person name="Palmer J.M."/>
        </authorList>
    </citation>
    <scope>NUCLEOTIDE SEQUENCE [LARGE SCALE GENOMIC DNA]</scope>
    <source>
        <strain evidence="1 2">CL_MEX2019</strain>
        <tissue evidence="1">Muscle</tissue>
    </source>
</reference>
<proteinExistence type="predicted"/>
<organism evidence="1 2">
    <name type="scientific">Characodon lateralis</name>
    <dbReference type="NCBI Taxonomy" id="208331"/>
    <lineage>
        <taxon>Eukaryota</taxon>
        <taxon>Metazoa</taxon>
        <taxon>Chordata</taxon>
        <taxon>Craniata</taxon>
        <taxon>Vertebrata</taxon>
        <taxon>Euteleostomi</taxon>
        <taxon>Actinopterygii</taxon>
        <taxon>Neopterygii</taxon>
        <taxon>Teleostei</taxon>
        <taxon>Neoteleostei</taxon>
        <taxon>Acanthomorphata</taxon>
        <taxon>Ovalentaria</taxon>
        <taxon>Atherinomorphae</taxon>
        <taxon>Cyprinodontiformes</taxon>
        <taxon>Goodeidae</taxon>
        <taxon>Characodon</taxon>
    </lineage>
</organism>
<evidence type="ECO:0000313" key="2">
    <source>
        <dbReference type="Proteomes" id="UP001352852"/>
    </source>
</evidence>
<evidence type="ECO:0000313" key="1">
    <source>
        <dbReference type="EMBL" id="MED6284739.1"/>
    </source>
</evidence>
<gene>
    <name evidence="1" type="ORF">CHARACLAT_022060</name>
</gene>
<protein>
    <submittedName>
        <fullName evidence="1">Uncharacterized protein</fullName>
    </submittedName>
</protein>
<accession>A0ABU7EFY8</accession>
<dbReference type="Proteomes" id="UP001352852">
    <property type="component" value="Unassembled WGS sequence"/>
</dbReference>